<sequence>MKFKLGVLLLLAASLQVSAQLDNSKFEQRSTINPADSNSLFLGINTLGFFKNNEYFNDIADGYTLFGYQLNPYLSYNPAPNFKLTAGVYLQKDFGSEGYEEIVPTFSLEYLHGNTKVIFGNLEGSVSHRLIEPLYDFEKVMTDRLENGIQFIVDKDNLFLDGWVDWQHMLYKGENDQEVISGGLSLNYNVLKSDRVSLWVPVQFVVMHRGGQIDTSPAPLQTYTNTAAGFTLKYTNQEGSFIEGISTDNYYVVHKDFSTERLQPYEDGSGWYFNAGIRTRANVDFLASYWRGHEFISITGGQLYPSVSSTIKSPNTIEEERELLIFRFTHNLKVTDQIWLITRFEPFYDLGNGNFEFSHGFYINYTTDFFLLKKRSHR</sequence>
<gene>
    <name evidence="2" type="ORF">E1163_19610</name>
</gene>
<keyword evidence="1" id="KW-0732">Signal</keyword>
<dbReference type="Proteomes" id="UP000798808">
    <property type="component" value="Unassembled WGS sequence"/>
</dbReference>
<reference evidence="2 3" key="1">
    <citation type="submission" date="2019-02" db="EMBL/GenBank/DDBJ databases">
        <authorList>
            <person name="Goldberg S.R."/>
            <person name="Haltli B.A."/>
            <person name="Correa H."/>
            <person name="Russell K.G."/>
        </authorList>
    </citation>
    <scope>NUCLEOTIDE SEQUENCE [LARGE SCALE GENOMIC DNA]</scope>
    <source>
        <strain evidence="2 3">JCM 16186</strain>
    </source>
</reference>
<name>A0ABW9RTF0_9BACT</name>
<protein>
    <submittedName>
        <fullName evidence="2">Uncharacterized protein</fullName>
    </submittedName>
</protein>
<feature type="signal peptide" evidence="1">
    <location>
        <begin position="1"/>
        <end position="19"/>
    </location>
</feature>
<proteinExistence type="predicted"/>
<comment type="caution">
    <text evidence="2">The sequence shown here is derived from an EMBL/GenBank/DDBJ whole genome shotgun (WGS) entry which is preliminary data.</text>
</comment>
<accession>A0ABW9RTF0</accession>
<organism evidence="2 3">
    <name type="scientific">Fulvivirga kasyanovii</name>
    <dbReference type="NCBI Taxonomy" id="396812"/>
    <lineage>
        <taxon>Bacteria</taxon>
        <taxon>Pseudomonadati</taxon>
        <taxon>Bacteroidota</taxon>
        <taxon>Cytophagia</taxon>
        <taxon>Cytophagales</taxon>
        <taxon>Fulvivirgaceae</taxon>
        <taxon>Fulvivirga</taxon>
    </lineage>
</organism>
<feature type="chain" id="PRO_5045145580" evidence="1">
    <location>
        <begin position="20"/>
        <end position="378"/>
    </location>
</feature>
<dbReference type="RefSeq" id="WP_155174173.1">
    <property type="nucleotide sequence ID" value="NZ_BAAAFL010000006.1"/>
</dbReference>
<keyword evidence="3" id="KW-1185">Reference proteome</keyword>
<evidence type="ECO:0000313" key="2">
    <source>
        <dbReference type="EMBL" id="MTI27171.1"/>
    </source>
</evidence>
<evidence type="ECO:0000256" key="1">
    <source>
        <dbReference type="SAM" id="SignalP"/>
    </source>
</evidence>
<evidence type="ECO:0000313" key="3">
    <source>
        <dbReference type="Proteomes" id="UP000798808"/>
    </source>
</evidence>
<dbReference type="EMBL" id="SMLW01000615">
    <property type="protein sequence ID" value="MTI27171.1"/>
    <property type="molecule type" value="Genomic_DNA"/>
</dbReference>